<dbReference type="Pfam" id="PF13577">
    <property type="entry name" value="SnoaL_4"/>
    <property type="match status" value="1"/>
</dbReference>
<accession>A0A511DK56</accession>
<evidence type="ECO:0000259" key="1">
    <source>
        <dbReference type="Pfam" id="PF13577"/>
    </source>
</evidence>
<evidence type="ECO:0000313" key="3">
    <source>
        <dbReference type="Proteomes" id="UP000321685"/>
    </source>
</evidence>
<dbReference type="RefSeq" id="WP_186817091.1">
    <property type="nucleotide sequence ID" value="NZ_BJVJ01000048.1"/>
</dbReference>
<sequence>MTSPALASGLLTDDGHAVDQLAPPSVLEAVRSLLLAERSAKDFGDWDVMARAYAPQARVRVSWFDGTATEFVAGARARADRALVRSFHELGPVSVVVAGSRALADASCAVHLRGLLGGVEVDVVSRGILRWRVVHAGCAWRIRSMDMIYIRDSLSPVVAGTAVPTPPGAAGAHPHEGARSSYRFLQQLLTAAGHGVPDDLPGLDRPDLVEPILTGHRRWLTTAEDSRDG</sequence>
<protein>
    <recommendedName>
        <fullName evidence="1">SnoaL-like domain-containing protein</fullName>
    </recommendedName>
</protein>
<dbReference type="InterPro" id="IPR037401">
    <property type="entry name" value="SnoaL-like"/>
</dbReference>
<feature type="domain" description="SnoaL-like" evidence="1">
    <location>
        <begin position="28"/>
        <end position="145"/>
    </location>
</feature>
<dbReference type="EMBL" id="BJVJ01000048">
    <property type="protein sequence ID" value="GEL25199.1"/>
    <property type="molecule type" value="Genomic_DNA"/>
</dbReference>
<evidence type="ECO:0000313" key="2">
    <source>
        <dbReference type="EMBL" id="GEL25199.1"/>
    </source>
</evidence>
<comment type="caution">
    <text evidence="2">The sequence shown here is derived from an EMBL/GenBank/DDBJ whole genome shotgun (WGS) entry which is preliminary data.</text>
</comment>
<dbReference type="Proteomes" id="UP000321685">
    <property type="component" value="Unassembled WGS sequence"/>
</dbReference>
<dbReference type="SUPFAM" id="SSF54427">
    <property type="entry name" value="NTF2-like"/>
    <property type="match status" value="1"/>
</dbReference>
<dbReference type="Gene3D" id="3.10.450.50">
    <property type="match status" value="1"/>
</dbReference>
<dbReference type="InterPro" id="IPR032710">
    <property type="entry name" value="NTF2-like_dom_sf"/>
</dbReference>
<reference evidence="2 3" key="1">
    <citation type="submission" date="2019-07" db="EMBL/GenBank/DDBJ databases">
        <title>Whole genome shotgun sequence of Pseudonocardia sulfidoxydans NBRC 16205.</title>
        <authorList>
            <person name="Hosoyama A."/>
            <person name="Uohara A."/>
            <person name="Ohji S."/>
            <person name="Ichikawa N."/>
        </authorList>
    </citation>
    <scope>NUCLEOTIDE SEQUENCE [LARGE SCALE GENOMIC DNA]</scope>
    <source>
        <strain evidence="2 3">NBRC 16205</strain>
    </source>
</reference>
<gene>
    <name evidence="2" type="ORF">PSU4_41530</name>
</gene>
<keyword evidence="3" id="KW-1185">Reference proteome</keyword>
<dbReference type="AlphaFoldDB" id="A0A511DK56"/>
<proteinExistence type="predicted"/>
<organism evidence="2 3">
    <name type="scientific">Pseudonocardia sulfidoxydans NBRC 16205</name>
    <dbReference type="NCBI Taxonomy" id="1223511"/>
    <lineage>
        <taxon>Bacteria</taxon>
        <taxon>Bacillati</taxon>
        <taxon>Actinomycetota</taxon>
        <taxon>Actinomycetes</taxon>
        <taxon>Pseudonocardiales</taxon>
        <taxon>Pseudonocardiaceae</taxon>
        <taxon>Pseudonocardia</taxon>
    </lineage>
</organism>
<name>A0A511DK56_9PSEU</name>